<comment type="caution">
    <text evidence="1">The sequence shown here is derived from an EMBL/GenBank/DDBJ whole genome shotgun (WGS) entry which is preliminary data.</text>
</comment>
<evidence type="ECO:0000313" key="2">
    <source>
        <dbReference type="Proteomes" id="UP000681720"/>
    </source>
</evidence>
<dbReference type="EMBL" id="CAJOBJ010364594">
    <property type="protein sequence ID" value="CAF5220247.1"/>
    <property type="molecule type" value="Genomic_DNA"/>
</dbReference>
<protein>
    <submittedName>
        <fullName evidence="1">Uncharacterized protein</fullName>
    </submittedName>
</protein>
<evidence type="ECO:0000313" key="1">
    <source>
        <dbReference type="EMBL" id="CAF5220247.1"/>
    </source>
</evidence>
<name>A0A8S3JJU7_9BILA</name>
<reference evidence="1" key="1">
    <citation type="submission" date="2021-02" db="EMBL/GenBank/DDBJ databases">
        <authorList>
            <person name="Nowell W R."/>
        </authorList>
    </citation>
    <scope>NUCLEOTIDE SEQUENCE</scope>
</reference>
<feature type="non-terminal residue" evidence="1">
    <location>
        <position position="16"/>
    </location>
</feature>
<accession>A0A8S3JJU7</accession>
<sequence length="16" mass="1712">MSNSRVRRGFSLASGS</sequence>
<proteinExistence type="predicted"/>
<dbReference type="AlphaFoldDB" id="A0A8S3JJU7"/>
<organism evidence="1 2">
    <name type="scientific">Rotaria magnacalcarata</name>
    <dbReference type="NCBI Taxonomy" id="392030"/>
    <lineage>
        <taxon>Eukaryota</taxon>
        <taxon>Metazoa</taxon>
        <taxon>Spiralia</taxon>
        <taxon>Gnathifera</taxon>
        <taxon>Rotifera</taxon>
        <taxon>Eurotatoria</taxon>
        <taxon>Bdelloidea</taxon>
        <taxon>Philodinida</taxon>
        <taxon>Philodinidae</taxon>
        <taxon>Rotaria</taxon>
    </lineage>
</organism>
<dbReference type="Proteomes" id="UP000681720">
    <property type="component" value="Unassembled WGS sequence"/>
</dbReference>
<gene>
    <name evidence="1" type="ORF">GIL414_LOCUS83911</name>
</gene>